<keyword evidence="3" id="KW-1185">Reference proteome</keyword>
<dbReference type="Proteomes" id="UP000028924">
    <property type="component" value="Unassembled WGS sequence"/>
</dbReference>
<feature type="compositionally biased region" description="Basic and acidic residues" evidence="1">
    <location>
        <begin position="28"/>
        <end position="46"/>
    </location>
</feature>
<evidence type="ECO:0000313" key="2">
    <source>
        <dbReference type="EMBL" id="KFM28297.1"/>
    </source>
</evidence>
<name>A0A087SRE3_AUXPR</name>
<dbReference type="KEGG" id="apro:F751_3807"/>
<evidence type="ECO:0000256" key="1">
    <source>
        <dbReference type="SAM" id="MobiDB-lite"/>
    </source>
</evidence>
<dbReference type="eggNOG" id="ENOG502SCY0">
    <property type="taxonomic scope" value="Eukaryota"/>
</dbReference>
<feature type="non-terminal residue" evidence="2">
    <location>
        <position position="115"/>
    </location>
</feature>
<organism evidence="2 3">
    <name type="scientific">Auxenochlorella protothecoides</name>
    <name type="common">Green microalga</name>
    <name type="synonym">Chlorella protothecoides</name>
    <dbReference type="NCBI Taxonomy" id="3075"/>
    <lineage>
        <taxon>Eukaryota</taxon>
        <taxon>Viridiplantae</taxon>
        <taxon>Chlorophyta</taxon>
        <taxon>core chlorophytes</taxon>
        <taxon>Trebouxiophyceae</taxon>
        <taxon>Chlorellales</taxon>
        <taxon>Chlorellaceae</taxon>
        <taxon>Auxenochlorella</taxon>
    </lineage>
</organism>
<dbReference type="OrthoDB" id="566675at2759"/>
<proteinExistence type="predicted"/>
<dbReference type="AlphaFoldDB" id="A0A087SRE3"/>
<accession>A0A087SRE3</accession>
<gene>
    <name evidence="2" type="ORF">F751_3807</name>
</gene>
<feature type="region of interest" description="Disordered" evidence="1">
    <location>
        <begin position="18"/>
        <end position="52"/>
    </location>
</feature>
<dbReference type="InterPro" id="IPR013865">
    <property type="entry name" value="FAM32A"/>
</dbReference>
<dbReference type="EMBL" id="KL662167">
    <property type="protein sequence ID" value="KFM28297.1"/>
    <property type="molecule type" value="Genomic_DNA"/>
</dbReference>
<dbReference type="Pfam" id="PF08555">
    <property type="entry name" value="FAM32A"/>
    <property type="match status" value="1"/>
</dbReference>
<protein>
    <submittedName>
        <fullName evidence="2">Uncharacterized protein</fullName>
    </submittedName>
</protein>
<reference evidence="2 3" key="1">
    <citation type="journal article" date="2014" name="BMC Genomics">
        <title>Oil accumulation mechanisms of the oleaginous microalga Chlorella protothecoides revealed through its genome, transcriptomes, and proteomes.</title>
        <authorList>
            <person name="Gao C."/>
            <person name="Wang Y."/>
            <person name="Shen Y."/>
            <person name="Yan D."/>
            <person name="He X."/>
            <person name="Dai J."/>
            <person name="Wu Q."/>
        </authorList>
    </citation>
    <scope>NUCLEOTIDE SEQUENCE [LARGE SCALE GENOMIC DNA]</scope>
    <source>
        <strain evidence="2 3">0710</strain>
    </source>
</reference>
<sequence length="115" mass="12854">MPVGGKLVLKGGLHVGVEKKKKKKSKKSTKELTEEELATKSEREKAQGISVQNNNTYEQEFALEMQKAKAGKVKNTPWGSSYRAAPEILHGYDRKISGHTAEERLDMRVAIKTDK</sequence>
<dbReference type="RefSeq" id="XP_011401311.1">
    <property type="nucleotide sequence ID" value="XM_011403009.1"/>
</dbReference>
<evidence type="ECO:0000313" key="3">
    <source>
        <dbReference type="Proteomes" id="UP000028924"/>
    </source>
</evidence>
<dbReference type="GeneID" id="23615198"/>